<feature type="transmembrane region" description="Helical" evidence="6">
    <location>
        <begin position="22"/>
        <end position="41"/>
    </location>
</feature>
<evidence type="ECO:0000313" key="9">
    <source>
        <dbReference type="Proteomes" id="UP000664144"/>
    </source>
</evidence>
<keyword evidence="4 6" id="KW-1133">Transmembrane helix</keyword>
<keyword evidence="3 6" id="KW-0812">Transmembrane</keyword>
<dbReference type="PANTHER" id="PTHR12677:SF59">
    <property type="entry name" value="GOLGI APPARATUS MEMBRANE PROTEIN TVP38-RELATED"/>
    <property type="match status" value="1"/>
</dbReference>
<dbReference type="PANTHER" id="PTHR12677">
    <property type="entry name" value="GOLGI APPARATUS MEMBRANE PROTEIN TVP38-RELATED"/>
    <property type="match status" value="1"/>
</dbReference>
<evidence type="ECO:0000256" key="5">
    <source>
        <dbReference type="ARBA" id="ARBA00023136"/>
    </source>
</evidence>
<gene>
    <name evidence="8" type="ORF">J0X19_08725</name>
</gene>
<dbReference type="Pfam" id="PF09335">
    <property type="entry name" value="VTT_dom"/>
    <property type="match status" value="1"/>
</dbReference>
<keyword evidence="2 6" id="KW-1003">Cell membrane</keyword>
<feature type="transmembrane region" description="Helical" evidence="6">
    <location>
        <begin position="70"/>
        <end position="101"/>
    </location>
</feature>
<protein>
    <recommendedName>
        <fullName evidence="6">TVP38/TMEM64 family membrane protein</fullName>
    </recommendedName>
</protein>
<dbReference type="RefSeq" id="WP_206983911.1">
    <property type="nucleotide sequence ID" value="NZ_JAFLQZ010000004.1"/>
</dbReference>
<evidence type="ECO:0000313" key="8">
    <source>
        <dbReference type="EMBL" id="MBO0358025.1"/>
    </source>
</evidence>
<dbReference type="Proteomes" id="UP000664144">
    <property type="component" value="Unassembled WGS sequence"/>
</dbReference>
<proteinExistence type="inferred from homology"/>
<keyword evidence="9" id="KW-1185">Reference proteome</keyword>
<name>A0A939EWQ4_9BACT</name>
<dbReference type="EMBL" id="JAFLQZ010000004">
    <property type="protein sequence ID" value="MBO0358025.1"/>
    <property type="molecule type" value="Genomic_DNA"/>
</dbReference>
<evidence type="ECO:0000256" key="4">
    <source>
        <dbReference type="ARBA" id="ARBA00022989"/>
    </source>
</evidence>
<evidence type="ECO:0000259" key="7">
    <source>
        <dbReference type="Pfam" id="PF09335"/>
    </source>
</evidence>
<keyword evidence="5 6" id="KW-0472">Membrane</keyword>
<dbReference type="GO" id="GO:0005886">
    <property type="term" value="C:plasma membrane"/>
    <property type="evidence" value="ECO:0007669"/>
    <property type="project" value="UniProtKB-SubCell"/>
</dbReference>
<feature type="transmembrane region" description="Helical" evidence="6">
    <location>
        <begin position="107"/>
        <end position="128"/>
    </location>
</feature>
<comment type="caution">
    <text evidence="8">The sequence shown here is derived from an EMBL/GenBank/DDBJ whole genome shotgun (WGS) entry which is preliminary data.</text>
</comment>
<evidence type="ECO:0000256" key="1">
    <source>
        <dbReference type="ARBA" id="ARBA00004651"/>
    </source>
</evidence>
<organism evidence="8 9">
    <name type="scientific">Hymenobacter telluris</name>
    <dbReference type="NCBI Taxonomy" id="2816474"/>
    <lineage>
        <taxon>Bacteria</taxon>
        <taxon>Pseudomonadati</taxon>
        <taxon>Bacteroidota</taxon>
        <taxon>Cytophagia</taxon>
        <taxon>Cytophagales</taxon>
        <taxon>Hymenobacteraceae</taxon>
        <taxon>Hymenobacter</taxon>
    </lineage>
</organism>
<feature type="transmembrane region" description="Helical" evidence="6">
    <location>
        <begin position="217"/>
        <end position="234"/>
    </location>
</feature>
<accession>A0A939EWQ4</accession>
<reference evidence="8" key="1">
    <citation type="submission" date="2021-03" db="EMBL/GenBank/DDBJ databases">
        <authorList>
            <person name="Kim M.K."/>
        </authorList>
    </citation>
    <scope>NUCLEOTIDE SEQUENCE</scope>
    <source>
        <strain evidence="8">BT186</strain>
    </source>
</reference>
<dbReference type="InterPro" id="IPR015414">
    <property type="entry name" value="TMEM64"/>
</dbReference>
<comment type="subcellular location">
    <subcellularLocation>
        <location evidence="1 6">Cell membrane</location>
        <topology evidence="1 6">Multi-pass membrane protein</topology>
    </subcellularLocation>
</comment>
<evidence type="ECO:0000256" key="3">
    <source>
        <dbReference type="ARBA" id="ARBA00022692"/>
    </source>
</evidence>
<evidence type="ECO:0000256" key="6">
    <source>
        <dbReference type="RuleBase" id="RU366058"/>
    </source>
</evidence>
<feature type="domain" description="VTT" evidence="7">
    <location>
        <begin position="95"/>
        <end position="208"/>
    </location>
</feature>
<comment type="similarity">
    <text evidence="6">Belongs to the TVP38/TMEM64 family.</text>
</comment>
<sequence length="242" mass="26191">MPIPSSAATVTSASATRSANHLPLYLSLGLIGALVATYFLWPAFQSTAQEGFAVLKSGEQQRIAAWMHQFGYWGPVVVVLLMVVQMFLFVVNVVALILVAILAYGPWWGSLVALVGIIVASTVGYGLGHALGESFVRKVLGEKSEQKVLDIVQRYGVWAVVIARLSPALSDDAISFVAGVARMGYWKFMGATVAGTIPLIALLAYLGEESNRLKTGLLWVSGVSLLLFGGYVWWDQRRQKSQ</sequence>
<dbReference type="AlphaFoldDB" id="A0A939EWQ4"/>
<dbReference type="InterPro" id="IPR032816">
    <property type="entry name" value="VTT_dom"/>
</dbReference>
<evidence type="ECO:0000256" key="2">
    <source>
        <dbReference type="ARBA" id="ARBA00022475"/>
    </source>
</evidence>
<feature type="transmembrane region" description="Helical" evidence="6">
    <location>
        <begin position="185"/>
        <end position="205"/>
    </location>
</feature>